<evidence type="ECO:0000313" key="2">
    <source>
        <dbReference type="Proteomes" id="UP001242480"/>
    </source>
</evidence>
<proteinExistence type="predicted"/>
<evidence type="ECO:0000313" key="1">
    <source>
        <dbReference type="EMBL" id="MDQ0470928.1"/>
    </source>
</evidence>
<dbReference type="EMBL" id="JAUSVX010000007">
    <property type="protein sequence ID" value="MDQ0470928.1"/>
    <property type="molecule type" value="Genomic_DNA"/>
</dbReference>
<organism evidence="1 2">
    <name type="scientific">Labrys wisconsinensis</name>
    <dbReference type="NCBI Taxonomy" id="425677"/>
    <lineage>
        <taxon>Bacteria</taxon>
        <taxon>Pseudomonadati</taxon>
        <taxon>Pseudomonadota</taxon>
        <taxon>Alphaproteobacteria</taxon>
        <taxon>Hyphomicrobiales</taxon>
        <taxon>Xanthobacteraceae</taxon>
        <taxon>Labrys</taxon>
    </lineage>
</organism>
<comment type="caution">
    <text evidence="1">The sequence shown here is derived from an EMBL/GenBank/DDBJ whole genome shotgun (WGS) entry which is preliminary data.</text>
</comment>
<gene>
    <name evidence="1" type="ORF">QO011_003947</name>
</gene>
<evidence type="ECO:0008006" key="3">
    <source>
        <dbReference type="Google" id="ProtNLM"/>
    </source>
</evidence>
<protein>
    <recommendedName>
        <fullName evidence="3">NADH dehydrogenase subunit 6</fullName>
    </recommendedName>
</protein>
<reference evidence="1 2" key="1">
    <citation type="submission" date="2023-07" db="EMBL/GenBank/DDBJ databases">
        <title>Genomic Encyclopedia of Type Strains, Phase IV (KMG-IV): sequencing the most valuable type-strain genomes for metagenomic binning, comparative biology and taxonomic classification.</title>
        <authorList>
            <person name="Goeker M."/>
        </authorList>
    </citation>
    <scope>NUCLEOTIDE SEQUENCE [LARGE SCALE GENOMIC DNA]</scope>
    <source>
        <strain evidence="1 2">DSM 19619</strain>
    </source>
</reference>
<dbReference type="Proteomes" id="UP001242480">
    <property type="component" value="Unassembled WGS sequence"/>
</dbReference>
<keyword evidence="2" id="KW-1185">Reference proteome</keyword>
<sequence length="32" mass="3530">MMFVAVWLVAAAGIALVATGHVLIMRHWDHRG</sequence>
<accession>A0ABU0J9I1</accession>
<name>A0ABU0J9I1_9HYPH</name>